<feature type="domain" description="Solute-binding protein family 3/N-terminal" evidence="3">
    <location>
        <begin position="47"/>
        <end position="267"/>
    </location>
</feature>
<evidence type="ECO:0000313" key="5">
    <source>
        <dbReference type="Proteomes" id="UP000005435"/>
    </source>
</evidence>
<dbReference type="RefSeq" id="WP_014256728.1">
    <property type="nucleotide sequence ID" value="NC_016627.1"/>
</dbReference>
<dbReference type="AlphaFoldDB" id="G8M0X7"/>
<dbReference type="Proteomes" id="UP000005435">
    <property type="component" value="Chromosome"/>
</dbReference>
<reference evidence="4 5" key="2">
    <citation type="journal article" date="2012" name="Stand. Genomic Sci.">
        <title>Complete Genome Sequence of Clostridium clariflavum DSM 19732.</title>
        <authorList>
            <person name="Izquierdo J.A."/>
            <person name="Goodwin L."/>
            <person name="Davenport K.W."/>
            <person name="Teshima H."/>
            <person name="Bruce D."/>
            <person name="Detter C."/>
            <person name="Tapia R."/>
            <person name="Han S."/>
            <person name="Land M."/>
            <person name="Hauser L."/>
            <person name="Jeffries C.D."/>
            <person name="Han J."/>
            <person name="Pitluck S."/>
            <person name="Nolan M."/>
            <person name="Chen A."/>
            <person name="Huntemann M."/>
            <person name="Mavromatis K."/>
            <person name="Mikhailova N."/>
            <person name="Liolios K."/>
            <person name="Woyke T."/>
            <person name="Lynd L.R."/>
        </authorList>
    </citation>
    <scope>NUCLEOTIDE SEQUENCE [LARGE SCALE GENOMIC DNA]</scope>
    <source>
        <strain evidence="5">DSM 19732 / NBRC 101661 / EBR45</strain>
    </source>
</reference>
<proteinExistence type="predicted"/>
<dbReference type="STRING" id="720554.Clocl_3767"/>
<dbReference type="Pfam" id="PF00497">
    <property type="entry name" value="SBP_bac_3"/>
    <property type="match status" value="1"/>
</dbReference>
<evidence type="ECO:0000256" key="2">
    <source>
        <dbReference type="SAM" id="SignalP"/>
    </source>
</evidence>
<dbReference type="CDD" id="cd00996">
    <property type="entry name" value="PBP2_AatB_like"/>
    <property type="match status" value="1"/>
</dbReference>
<dbReference type="PROSITE" id="PS51257">
    <property type="entry name" value="PROKAR_LIPOPROTEIN"/>
    <property type="match status" value="1"/>
</dbReference>
<name>G8M0X7_ACECE</name>
<feature type="chain" id="PRO_5038344718" evidence="2">
    <location>
        <begin position="24"/>
        <end position="269"/>
    </location>
</feature>
<dbReference type="EMBL" id="CP003065">
    <property type="protein sequence ID" value="AEV70220.1"/>
    <property type="molecule type" value="Genomic_DNA"/>
</dbReference>
<dbReference type="eggNOG" id="COG0834">
    <property type="taxonomic scope" value="Bacteria"/>
</dbReference>
<dbReference type="OrthoDB" id="9775197at2"/>
<feature type="signal peptide" evidence="2">
    <location>
        <begin position="1"/>
        <end position="23"/>
    </location>
</feature>
<dbReference type="HOGENOM" id="CLU_019602_18_2_9"/>
<gene>
    <name evidence="4" type="ordered locus">Clocl_3767</name>
</gene>
<dbReference type="Gene3D" id="3.40.190.10">
    <property type="entry name" value="Periplasmic binding protein-like II"/>
    <property type="match status" value="2"/>
</dbReference>
<evidence type="ECO:0000313" key="4">
    <source>
        <dbReference type="EMBL" id="AEV70220.1"/>
    </source>
</evidence>
<reference evidence="5" key="1">
    <citation type="submission" date="2011-12" db="EMBL/GenBank/DDBJ databases">
        <title>Complete sequence of Clostridium clariflavum DSM 19732.</title>
        <authorList>
            <consortium name="US DOE Joint Genome Institute"/>
            <person name="Lucas S."/>
            <person name="Han J."/>
            <person name="Lapidus A."/>
            <person name="Cheng J.-F."/>
            <person name="Goodwin L."/>
            <person name="Pitluck S."/>
            <person name="Peters L."/>
            <person name="Teshima H."/>
            <person name="Detter J.C."/>
            <person name="Han C."/>
            <person name="Tapia R."/>
            <person name="Land M."/>
            <person name="Hauser L."/>
            <person name="Kyrpides N."/>
            <person name="Ivanova N."/>
            <person name="Pagani I."/>
            <person name="Kitzmiller T."/>
            <person name="Lynd L."/>
            <person name="Izquierdo J."/>
            <person name="Woyke T."/>
        </authorList>
    </citation>
    <scope>NUCLEOTIDE SEQUENCE [LARGE SCALE GENOMIC DNA]</scope>
    <source>
        <strain evidence="5">DSM 19732 / NBRC 101661 / EBR45</strain>
    </source>
</reference>
<accession>G8M0X7</accession>
<dbReference type="InterPro" id="IPR001638">
    <property type="entry name" value="Solute-binding_3/MltF_N"/>
</dbReference>
<evidence type="ECO:0000259" key="3">
    <source>
        <dbReference type="SMART" id="SM00062"/>
    </source>
</evidence>
<protein>
    <submittedName>
        <fullName evidence="4">Amino acid ABC transporter substrate-binding protein, PAAT family</fullName>
    </submittedName>
</protein>
<keyword evidence="5" id="KW-1185">Reference proteome</keyword>
<dbReference type="SUPFAM" id="SSF53850">
    <property type="entry name" value="Periplasmic binding protein-like II"/>
    <property type="match status" value="1"/>
</dbReference>
<dbReference type="SMART" id="SM00062">
    <property type="entry name" value="PBPb"/>
    <property type="match status" value="1"/>
</dbReference>
<keyword evidence="1 2" id="KW-0732">Signal</keyword>
<dbReference type="PANTHER" id="PTHR35936">
    <property type="entry name" value="MEMBRANE-BOUND LYTIC MUREIN TRANSGLYCOSYLASE F"/>
    <property type="match status" value="1"/>
</dbReference>
<dbReference type="KEGG" id="ccl:Clocl_3767"/>
<sequence length="269" mass="29532" precursor="true">MRKLKMKKLMALFLTLAMILALGACGTKRTNKSQDESDLSYVKSKGRLIIGYTNYAPMNYTDENGVFTGFDTELATLTCEKLGLEPQFVEINWDTKEDELNAKSIDCIWNGLTIDDDRKATMEITDPYVKNAQVVLVKEGTAYNGTESLIGKTVVAEQSSAGEKTVKADDNLKQANYIPKNLQTECLMELKAGTADAAVLDLTLAKTMTGKGTSYEDIIIVDYLAEEDYGVAFRKGSDICAEVNRIFGEFVADGTMAALAEKYGLEPAE</sequence>
<evidence type="ECO:0000256" key="1">
    <source>
        <dbReference type="ARBA" id="ARBA00022729"/>
    </source>
</evidence>
<organism evidence="4 5">
    <name type="scientific">Acetivibrio clariflavus (strain DSM 19732 / NBRC 101661 / EBR45)</name>
    <name type="common">Clostridium clariflavum</name>
    <dbReference type="NCBI Taxonomy" id="720554"/>
    <lineage>
        <taxon>Bacteria</taxon>
        <taxon>Bacillati</taxon>
        <taxon>Bacillota</taxon>
        <taxon>Clostridia</taxon>
        <taxon>Eubacteriales</taxon>
        <taxon>Oscillospiraceae</taxon>
        <taxon>Acetivibrio</taxon>
    </lineage>
</organism>
<dbReference type="PANTHER" id="PTHR35936:SF34">
    <property type="entry name" value="ABC TRANSPORTER EXTRACELLULAR-BINDING PROTEIN YCKB-RELATED"/>
    <property type="match status" value="1"/>
</dbReference>